<evidence type="ECO:0000256" key="5">
    <source>
        <dbReference type="ARBA" id="ARBA00023315"/>
    </source>
</evidence>
<proteinExistence type="predicted"/>
<accession>S8BVU1</accession>
<keyword evidence="5" id="KW-0012">Acyltransferase</keyword>
<dbReference type="SUPFAM" id="SSF52777">
    <property type="entry name" value="CoA-dependent acyltransferases"/>
    <property type="match status" value="1"/>
</dbReference>
<gene>
    <name evidence="8" type="ORF">M569_16330</name>
</gene>
<dbReference type="GO" id="GO:0019432">
    <property type="term" value="P:triglyceride biosynthetic process"/>
    <property type="evidence" value="ECO:0007669"/>
    <property type="project" value="UniProtKB-UniPathway"/>
</dbReference>
<dbReference type="Proteomes" id="UP000015453">
    <property type="component" value="Unassembled WGS sequence"/>
</dbReference>
<organism evidence="8 9">
    <name type="scientific">Genlisea aurea</name>
    <dbReference type="NCBI Taxonomy" id="192259"/>
    <lineage>
        <taxon>Eukaryota</taxon>
        <taxon>Viridiplantae</taxon>
        <taxon>Streptophyta</taxon>
        <taxon>Embryophyta</taxon>
        <taxon>Tracheophyta</taxon>
        <taxon>Spermatophyta</taxon>
        <taxon>Magnoliopsida</taxon>
        <taxon>eudicotyledons</taxon>
        <taxon>Gunneridae</taxon>
        <taxon>Pentapetalae</taxon>
        <taxon>asterids</taxon>
        <taxon>lamiids</taxon>
        <taxon>Lamiales</taxon>
        <taxon>Lentibulariaceae</taxon>
        <taxon>Genlisea</taxon>
    </lineage>
</organism>
<dbReference type="PANTHER" id="PTHR31650:SF1">
    <property type="entry name" value="WAX ESTER SYNTHASE_DIACYLGLYCEROL ACYLTRANSFERASE 4-RELATED"/>
    <property type="match status" value="1"/>
</dbReference>
<evidence type="ECO:0000256" key="4">
    <source>
        <dbReference type="ARBA" id="ARBA00022679"/>
    </source>
</evidence>
<comment type="catalytic activity">
    <reaction evidence="6">
        <text>an acyl-CoA + a 1,2-diacyl-sn-glycerol = a triacyl-sn-glycerol + CoA</text>
        <dbReference type="Rhea" id="RHEA:10868"/>
        <dbReference type="ChEBI" id="CHEBI:17815"/>
        <dbReference type="ChEBI" id="CHEBI:57287"/>
        <dbReference type="ChEBI" id="CHEBI:58342"/>
        <dbReference type="ChEBI" id="CHEBI:64615"/>
        <dbReference type="EC" id="2.3.1.20"/>
    </reaction>
</comment>
<evidence type="ECO:0000256" key="1">
    <source>
        <dbReference type="ARBA" id="ARBA00004771"/>
    </source>
</evidence>
<feature type="non-terminal residue" evidence="8">
    <location>
        <position position="1"/>
    </location>
</feature>
<dbReference type="GO" id="GO:0004144">
    <property type="term" value="F:diacylglycerol O-acyltransferase activity"/>
    <property type="evidence" value="ECO:0007669"/>
    <property type="project" value="UniProtKB-EC"/>
</dbReference>
<dbReference type="UniPathway" id="UPA00282"/>
<dbReference type="Pfam" id="PF03007">
    <property type="entry name" value="WS_DGAT_cat"/>
    <property type="match status" value="1"/>
</dbReference>
<evidence type="ECO:0000256" key="6">
    <source>
        <dbReference type="ARBA" id="ARBA00048109"/>
    </source>
</evidence>
<evidence type="ECO:0000313" key="9">
    <source>
        <dbReference type="Proteomes" id="UP000015453"/>
    </source>
</evidence>
<dbReference type="GO" id="GO:0005886">
    <property type="term" value="C:plasma membrane"/>
    <property type="evidence" value="ECO:0007669"/>
    <property type="project" value="TreeGrafter"/>
</dbReference>
<dbReference type="OrthoDB" id="900818at2759"/>
<evidence type="ECO:0000256" key="2">
    <source>
        <dbReference type="ARBA" id="ARBA00005189"/>
    </source>
</evidence>
<feature type="non-terminal residue" evidence="8">
    <location>
        <position position="105"/>
    </location>
</feature>
<protein>
    <recommendedName>
        <fullName evidence="3">diacylglycerol O-acyltransferase</fullName>
        <ecNumber evidence="3">2.3.1.20</ecNumber>
    </recommendedName>
</protein>
<dbReference type="EC" id="2.3.1.20" evidence="3"/>
<dbReference type="InterPro" id="IPR045034">
    <property type="entry name" value="O-acyltransferase_WSD1-like"/>
</dbReference>
<feature type="domain" description="O-acyltransferase WSD1-like N-terminal" evidence="7">
    <location>
        <begin position="11"/>
        <end position="103"/>
    </location>
</feature>
<evidence type="ECO:0000313" key="8">
    <source>
        <dbReference type="EMBL" id="EPS58484.1"/>
    </source>
</evidence>
<keyword evidence="4" id="KW-0808">Transferase</keyword>
<comment type="pathway">
    <text evidence="2">Lipid metabolism.</text>
</comment>
<dbReference type="InterPro" id="IPR004255">
    <property type="entry name" value="O-acyltransferase_WSD1_N"/>
</dbReference>
<evidence type="ECO:0000259" key="7">
    <source>
        <dbReference type="Pfam" id="PF03007"/>
    </source>
</evidence>
<evidence type="ECO:0000256" key="3">
    <source>
        <dbReference type="ARBA" id="ARBA00013244"/>
    </source>
</evidence>
<dbReference type="EMBL" id="AUSU01009173">
    <property type="protein sequence ID" value="EPS58484.1"/>
    <property type="molecule type" value="Genomic_DNA"/>
</dbReference>
<sequence>VDDKKKRYRLKWKKTKVNIDDHIHVPDIRPDDVQNPDKFVDDFHTKISMLPLDYSKPLWEVYILNLKTSDAGAVVIFKNHHSMGDGVSMTSLFLACSRTASDPDS</sequence>
<dbReference type="AlphaFoldDB" id="S8BVU1"/>
<name>S8BVU1_9LAMI</name>
<dbReference type="PANTHER" id="PTHR31650">
    <property type="entry name" value="O-ACYLTRANSFERASE (WSD1-LIKE) FAMILY PROTEIN"/>
    <property type="match status" value="1"/>
</dbReference>
<reference evidence="8 9" key="1">
    <citation type="journal article" date="2013" name="BMC Genomics">
        <title>The miniature genome of a carnivorous plant Genlisea aurea contains a low number of genes and short non-coding sequences.</title>
        <authorList>
            <person name="Leushkin E.V."/>
            <person name="Sutormin R.A."/>
            <person name="Nabieva E.R."/>
            <person name="Penin A.A."/>
            <person name="Kondrashov A.S."/>
            <person name="Logacheva M.D."/>
        </authorList>
    </citation>
    <scope>NUCLEOTIDE SEQUENCE [LARGE SCALE GENOMIC DNA]</scope>
</reference>
<comment type="caution">
    <text evidence="8">The sequence shown here is derived from an EMBL/GenBank/DDBJ whole genome shotgun (WGS) entry which is preliminary data.</text>
</comment>
<keyword evidence="9" id="KW-1185">Reference proteome</keyword>
<comment type="pathway">
    <text evidence="1">Glycerolipid metabolism; triacylglycerol biosynthesis.</text>
</comment>